<keyword evidence="10" id="KW-0378">Hydrolase</keyword>
<evidence type="ECO:0000313" key="10">
    <source>
        <dbReference type="EMBL" id="KAF0493075.1"/>
    </source>
</evidence>
<dbReference type="GO" id="GO:0005789">
    <property type="term" value="C:endoplasmic reticulum membrane"/>
    <property type="evidence" value="ECO:0007669"/>
    <property type="project" value="TreeGrafter"/>
</dbReference>
<evidence type="ECO:0000256" key="5">
    <source>
        <dbReference type="ARBA" id="ARBA00022989"/>
    </source>
</evidence>
<dbReference type="SUPFAM" id="SSF49899">
    <property type="entry name" value="Concanavalin A-like lectins/glucanases"/>
    <property type="match status" value="1"/>
</dbReference>
<sequence length="166" mass="18414">MVLYSPDMITTKDGKLQITIINEIIHESNYTSGMLQSWNKICFQGVILEVSASLPGDGKTQGFWPAIWTLSNLSRAAMIDGVWPYNYDECDVGITPINPYIRKGRGVPEIDLLETIDDDGQNCISQSTYFAPFNANRTIIKDLIYINNPNVTSFNTYVGGVVVVPG</sequence>
<dbReference type="PANTHER" id="PTHR31361">
    <property type="entry name" value="BETA-GLUCAN SYNTHESIS-ASSOCIATED PROTEIN KRE6-RELATED"/>
    <property type="match status" value="1"/>
</dbReference>
<keyword evidence="5" id="KW-1133">Transmembrane helix</keyword>
<evidence type="ECO:0000256" key="2">
    <source>
        <dbReference type="ARBA" id="ARBA00010962"/>
    </source>
</evidence>
<dbReference type="EMBL" id="WTPW01000630">
    <property type="protein sequence ID" value="KAF0493075.1"/>
    <property type="molecule type" value="Genomic_DNA"/>
</dbReference>
<dbReference type="GO" id="GO:0071555">
    <property type="term" value="P:cell wall organization"/>
    <property type="evidence" value="ECO:0007669"/>
    <property type="project" value="UniProtKB-KW"/>
</dbReference>
<accession>A0A8H4EIW0</accession>
<dbReference type="InterPro" id="IPR000757">
    <property type="entry name" value="Beta-glucanase-like"/>
</dbReference>
<evidence type="ECO:0000256" key="6">
    <source>
        <dbReference type="ARBA" id="ARBA00023136"/>
    </source>
</evidence>
<organism evidence="10 11">
    <name type="scientific">Gigaspora margarita</name>
    <dbReference type="NCBI Taxonomy" id="4874"/>
    <lineage>
        <taxon>Eukaryota</taxon>
        <taxon>Fungi</taxon>
        <taxon>Fungi incertae sedis</taxon>
        <taxon>Mucoromycota</taxon>
        <taxon>Glomeromycotina</taxon>
        <taxon>Glomeromycetes</taxon>
        <taxon>Diversisporales</taxon>
        <taxon>Gigasporaceae</taxon>
        <taxon>Gigaspora</taxon>
    </lineage>
</organism>
<dbReference type="AlphaFoldDB" id="A0A8H4EIW0"/>
<evidence type="ECO:0000256" key="8">
    <source>
        <dbReference type="ARBA" id="ARBA00023316"/>
    </source>
</evidence>
<keyword evidence="6" id="KW-0472">Membrane</keyword>
<dbReference type="GO" id="GO:0006078">
    <property type="term" value="P:(1-&gt;6)-beta-D-glucan biosynthetic process"/>
    <property type="evidence" value="ECO:0007669"/>
    <property type="project" value="TreeGrafter"/>
</dbReference>
<reference evidence="10 11" key="1">
    <citation type="journal article" date="2019" name="Environ. Microbiol.">
        <title>At the nexus of three kingdoms: the genome of the mycorrhizal fungus Gigaspora margarita provides insights into plant, endobacterial and fungal interactions.</title>
        <authorList>
            <person name="Venice F."/>
            <person name="Ghignone S."/>
            <person name="Salvioli di Fossalunga A."/>
            <person name="Amselem J."/>
            <person name="Novero M."/>
            <person name="Xianan X."/>
            <person name="Sedzielewska Toro K."/>
            <person name="Morin E."/>
            <person name="Lipzen A."/>
            <person name="Grigoriev I.V."/>
            <person name="Henrissat B."/>
            <person name="Martin F.M."/>
            <person name="Bonfante P."/>
        </authorList>
    </citation>
    <scope>NUCLEOTIDE SEQUENCE [LARGE SCALE GENOMIC DNA]</scope>
    <source>
        <strain evidence="10 11">BEG34</strain>
    </source>
</reference>
<dbReference type="PROSITE" id="PS51762">
    <property type="entry name" value="GH16_2"/>
    <property type="match status" value="1"/>
</dbReference>
<keyword evidence="11" id="KW-1185">Reference proteome</keyword>
<dbReference type="InterPro" id="IPR005629">
    <property type="entry name" value="Skn1/Kre6/Sbg1"/>
</dbReference>
<evidence type="ECO:0000313" key="11">
    <source>
        <dbReference type="Proteomes" id="UP000439903"/>
    </source>
</evidence>
<feature type="domain" description="GH16" evidence="9">
    <location>
        <begin position="1"/>
        <end position="166"/>
    </location>
</feature>
<keyword evidence="3" id="KW-0812">Transmembrane</keyword>
<evidence type="ECO:0000256" key="3">
    <source>
        <dbReference type="ARBA" id="ARBA00022692"/>
    </source>
</evidence>
<dbReference type="PANTHER" id="PTHR31361:SF1">
    <property type="entry name" value="BETA-GLUCAN SYNTHESIS-ASSOCIATED PROTEIN KRE6-RELATED"/>
    <property type="match status" value="1"/>
</dbReference>
<evidence type="ECO:0000256" key="7">
    <source>
        <dbReference type="ARBA" id="ARBA00023180"/>
    </source>
</evidence>
<dbReference type="Proteomes" id="UP000439903">
    <property type="component" value="Unassembled WGS sequence"/>
</dbReference>
<protein>
    <submittedName>
        <fullName evidence="10">Glycoside hydrolase family 16 protein</fullName>
    </submittedName>
</protein>
<evidence type="ECO:0000256" key="4">
    <source>
        <dbReference type="ARBA" id="ARBA00022968"/>
    </source>
</evidence>
<keyword evidence="7" id="KW-0325">Glycoprotein</keyword>
<comment type="subcellular location">
    <subcellularLocation>
        <location evidence="1">Membrane</location>
        <topology evidence="1">Single-pass type II membrane protein</topology>
    </subcellularLocation>
</comment>
<dbReference type="GO" id="GO:0005886">
    <property type="term" value="C:plasma membrane"/>
    <property type="evidence" value="ECO:0007669"/>
    <property type="project" value="TreeGrafter"/>
</dbReference>
<keyword evidence="4" id="KW-0735">Signal-anchor</keyword>
<gene>
    <name evidence="10" type="ORF">F8M41_021446</name>
</gene>
<dbReference type="Pfam" id="PF03935">
    <property type="entry name" value="SKN1_KRE6_Sbg1"/>
    <property type="match status" value="2"/>
</dbReference>
<proteinExistence type="inferred from homology"/>
<name>A0A8H4EIW0_GIGMA</name>
<dbReference type="OrthoDB" id="412647at2759"/>
<dbReference type="Gene3D" id="2.60.120.200">
    <property type="match status" value="1"/>
</dbReference>
<comment type="similarity">
    <text evidence="2">Belongs to the SKN1/KRE6 family.</text>
</comment>
<keyword evidence="8" id="KW-0961">Cell wall biogenesis/degradation</keyword>
<evidence type="ECO:0000256" key="1">
    <source>
        <dbReference type="ARBA" id="ARBA00004606"/>
    </source>
</evidence>
<comment type="caution">
    <text evidence="10">The sequence shown here is derived from an EMBL/GenBank/DDBJ whole genome shotgun (WGS) entry which is preliminary data.</text>
</comment>
<dbReference type="GO" id="GO:0015926">
    <property type="term" value="F:glucosidase activity"/>
    <property type="evidence" value="ECO:0007669"/>
    <property type="project" value="TreeGrafter"/>
</dbReference>
<dbReference type="InterPro" id="IPR013320">
    <property type="entry name" value="ConA-like_dom_sf"/>
</dbReference>
<evidence type="ECO:0000259" key="9">
    <source>
        <dbReference type="PROSITE" id="PS51762"/>
    </source>
</evidence>